<dbReference type="Pfam" id="PF12320">
    <property type="entry name" value="SbcD_C"/>
    <property type="match status" value="1"/>
</dbReference>
<dbReference type="InterPro" id="IPR026843">
    <property type="entry name" value="SbcD_C"/>
</dbReference>
<dbReference type="Pfam" id="PF00149">
    <property type="entry name" value="Metallophos"/>
    <property type="match status" value="1"/>
</dbReference>
<evidence type="ECO:0000256" key="2">
    <source>
        <dbReference type="ARBA" id="ARBA00011322"/>
    </source>
</evidence>
<dbReference type="Proteomes" id="UP000321196">
    <property type="component" value="Unassembled WGS sequence"/>
</dbReference>
<dbReference type="PANTHER" id="PTHR30337">
    <property type="entry name" value="COMPONENT OF ATP-DEPENDENT DSDNA EXONUCLEASE"/>
    <property type="match status" value="1"/>
</dbReference>
<evidence type="ECO:0000256" key="3">
    <source>
        <dbReference type="ARBA" id="ARBA00013365"/>
    </source>
</evidence>
<comment type="subunit">
    <text evidence="2 7">Heterodimer of SbcC and SbcD.</text>
</comment>
<dbReference type="PANTHER" id="PTHR30337:SF0">
    <property type="entry name" value="NUCLEASE SBCCD SUBUNIT D"/>
    <property type="match status" value="1"/>
</dbReference>
<protein>
    <recommendedName>
        <fullName evidence="3 7">Nuclease SbcCD subunit D</fullName>
    </recommendedName>
</protein>
<dbReference type="Gene3D" id="3.60.21.10">
    <property type="match status" value="1"/>
</dbReference>
<evidence type="ECO:0000259" key="8">
    <source>
        <dbReference type="Pfam" id="PF00149"/>
    </source>
</evidence>
<dbReference type="GO" id="GO:0008408">
    <property type="term" value="F:3'-5' exonuclease activity"/>
    <property type="evidence" value="ECO:0007669"/>
    <property type="project" value="InterPro"/>
</dbReference>
<dbReference type="RefSeq" id="WP_147825209.1">
    <property type="nucleotide sequence ID" value="NZ_BAAARG010000001.1"/>
</dbReference>
<reference evidence="10 11" key="1">
    <citation type="submission" date="2019-08" db="EMBL/GenBank/DDBJ databases">
        <authorList>
            <person name="Dong K."/>
        </authorList>
    </citation>
    <scope>NUCLEOTIDE SEQUENCE [LARGE SCALE GENOMIC DNA]</scope>
    <source>
        <strain evidence="10 11">M4-8</strain>
    </source>
</reference>
<feature type="domain" description="Calcineurin-like phosphoesterase" evidence="8">
    <location>
        <begin position="1"/>
        <end position="101"/>
    </location>
</feature>
<comment type="caution">
    <text evidence="10">The sequence shown here is derived from an EMBL/GenBank/DDBJ whole genome shotgun (WGS) entry which is preliminary data.</text>
</comment>
<keyword evidence="4 7" id="KW-0540">Nuclease</keyword>
<keyword evidence="6 7" id="KW-0269">Exonuclease</keyword>
<keyword evidence="7" id="KW-0235">DNA replication</keyword>
<evidence type="ECO:0000313" key="11">
    <source>
        <dbReference type="Proteomes" id="UP000321196"/>
    </source>
</evidence>
<dbReference type="CDD" id="cd00840">
    <property type="entry name" value="MPP_Mre11_N"/>
    <property type="match status" value="1"/>
</dbReference>
<dbReference type="InterPro" id="IPR004843">
    <property type="entry name" value="Calcineurin-like_PHP"/>
</dbReference>
<dbReference type="InterPro" id="IPR029052">
    <property type="entry name" value="Metallo-depent_PP-like"/>
</dbReference>
<dbReference type="GO" id="GO:0004519">
    <property type="term" value="F:endonuclease activity"/>
    <property type="evidence" value="ECO:0007669"/>
    <property type="project" value="UniProtKB-KW"/>
</dbReference>
<dbReference type="GO" id="GO:0006310">
    <property type="term" value="P:DNA recombination"/>
    <property type="evidence" value="ECO:0007669"/>
    <property type="project" value="UniProtKB-KW"/>
</dbReference>
<dbReference type="InterPro" id="IPR041796">
    <property type="entry name" value="Mre11_N"/>
</dbReference>
<dbReference type="NCBIfam" id="TIGR00619">
    <property type="entry name" value="sbcd"/>
    <property type="match status" value="1"/>
</dbReference>
<name>A0A5C8HQV3_9MICO</name>
<evidence type="ECO:0000256" key="1">
    <source>
        <dbReference type="ARBA" id="ARBA00010555"/>
    </source>
</evidence>
<proteinExistence type="inferred from homology"/>
<dbReference type="SUPFAM" id="SSF56300">
    <property type="entry name" value="Metallo-dependent phosphatases"/>
    <property type="match status" value="1"/>
</dbReference>
<dbReference type="AlphaFoldDB" id="A0A5C8HQV3"/>
<organism evidence="10 11">
    <name type="scientific">Microbacterium mitrae</name>
    <dbReference type="NCBI Taxonomy" id="664640"/>
    <lineage>
        <taxon>Bacteria</taxon>
        <taxon>Bacillati</taxon>
        <taxon>Actinomycetota</taxon>
        <taxon>Actinomycetes</taxon>
        <taxon>Micrococcales</taxon>
        <taxon>Microbacteriaceae</taxon>
        <taxon>Microbacterium</taxon>
    </lineage>
</organism>
<keyword evidence="5 7" id="KW-0378">Hydrolase</keyword>
<dbReference type="OrthoDB" id="9773856at2"/>
<evidence type="ECO:0000259" key="9">
    <source>
        <dbReference type="Pfam" id="PF12320"/>
    </source>
</evidence>
<comment type="function">
    <text evidence="7">SbcCD cleaves DNA hairpin structures. These structures can inhibit DNA replication and are intermediates in certain DNA recombination reactions. The complex acts as a 3'-&gt;5' double strand exonuclease that can open hairpins. It also has a 5' single-strand endonuclease activity.</text>
</comment>
<evidence type="ECO:0000256" key="5">
    <source>
        <dbReference type="ARBA" id="ARBA00022801"/>
    </source>
</evidence>
<feature type="domain" description="Nuclease SbcCD subunit D C-terminal" evidence="9">
    <location>
        <begin position="271"/>
        <end position="328"/>
    </location>
</feature>
<gene>
    <name evidence="7" type="primary">sbcD</name>
    <name evidence="10" type="ORF">FVP60_05465</name>
</gene>
<evidence type="ECO:0000313" key="10">
    <source>
        <dbReference type="EMBL" id="TXK06405.1"/>
    </source>
</evidence>
<keyword evidence="11" id="KW-1185">Reference proteome</keyword>
<accession>A0A5C8HQV3</accession>
<dbReference type="InterPro" id="IPR004593">
    <property type="entry name" value="SbcD"/>
</dbReference>
<dbReference type="GO" id="GO:0006260">
    <property type="term" value="P:DNA replication"/>
    <property type="evidence" value="ECO:0007669"/>
    <property type="project" value="UniProtKB-KW"/>
</dbReference>
<dbReference type="EMBL" id="VRSW01000001">
    <property type="protein sequence ID" value="TXK06405.1"/>
    <property type="molecule type" value="Genomic_DNA"/>
</dbReference>
<evidence type="ECO:0000256" key="4">
    <source>
        <dbReference type="ARBA" id="ARBA00022722"/>
    </source>
</evidence>
<keyword evidence="7" id="KW-0255">Endonuclease</keyword>
<evidence type="ECO:0000256" key="7">
    <source>
        <dbReference type="RuleBase" id="RU363069"/>
    </source>
</evidence>
<evidence type="ECO:0000256" key="6">
    <source>
        <dbReference type="ARBA" id="ARBA00022839"/>
    </source>
</evidence>
<keyword evidence="7" id="KW-0233">DNA recombination</keyword>
<comment type="similarity">
    <text evidence="1 7">Belongs to the SbcD family.</text>
</comment>
<dbReference type="InterPro" id="IPR050535">
    <property type="entry name" value="DNA_Repair-Maintenance_Comp"/>
</dbReference>
<sequence length="389" mass="42930">MRILHTSDWHIGRSFHGHSTLSALAEVLHALVLQVREHAVDAVLVSGDIFDSATPSAACYTLLTDTLTELADAGTQVIVTSGNHDSAARLGFQSGLLRAGVYVRTDPLQLDQPITLTDEFGEVDVYPIPYLEPALVRHLWEGVELCKQVDTLTHAMGLVHRHRESRVAGGTTVRSVVMAHCFAAGVEATPGVEREVRQGGVDMVPASVFDGIDYTALGHIHGRQELRANVRYAGAPLHYSFGEQHKPRGSWLVTLDADGFADAQWLDLPVPRRLVTLRGTLDELLDDERFAADEDAWVCAEYTDATPQRDPMRRLRARFEHCALVLHTPTGVRAAPVKTYGERLQKAATDIERIEVFLADVRNGEGVSEAEREILQSMIDERVRVEARA</sequence>